<accession>A0A0B7BLS3</accession>
<proteinExistence type="predicted"/>
<dbReference type="AlphaFoldDB" id="A0A0B7BLS3"/>
<sequence>MDTRESPSLGSNERHQNHLKWAVIKSIRTTFIGYILRQQLDCIHLDMLKCRVMHMLTFLHASTQVGRSMERADVINVARYHLCDRGESQTLE</sequence>
<name>A0A0B7BLS3_9EUPU</name>
<dbReference type="EMBL" id="HACG01047414">
    <property type="protein sequence ID" value="CEK94279.1"/>
    <property type="molecule type" value="Transcribed_RNA"/>
</dbReference>
<protein>
    <submittedName>
        <fullName evidence="1">Uncharacterized protein</fullName>
    </submittedName>
</protein>
<evidence type="ECO:0000313" key="1">
    <source>
        <dbReference type="EMBL" id="CEK94279.1"/>
    </source>
</evidence>
<feature type="non-terminal residue" evidence="1">
    <location>
        <position position="92"/>
    </location>
</feature>
<organism evidence="1">
    <name type="scientific">Arion vulgaris</name>
    <dbReference type="NCBI Taxonomy" id="1028688"/>
    <lineage>
        <taxon>Eukaryota</taxon>
        <taxon>Metazoa</taxon>
        <taxon>Spiralia</taxon>
        <taxon>Lophotrochozoa</taxon>
        <taxon>Mollusca</taxon>
        <taxon>Gastropoda</taxon>
        <taxon>Heterobranchia</taxon>
        <taxon>Euthyneura</taxon>
        <taxon>Panpulmonata</taxon>
        <taxon>Eupulmonata</taxon>
        <taxon>Stylommatophora</taxon>
        <taxon>Helicina</taxon>
        <taxon>Arionoidea</taxon>
        <taxon>Arionidae</taxon>
        <taxon>Arion</taxon>
    </lineage>
</organism>
<reference evidence="1" key="1">
    <citation type="submission" date="2014-12" db="EMBL/GenBank/DDBJ databases">
        <title>Insight into the proteome of Arion vulgaris.</title>
        <authorList>
            <person name="Aradska J."/>
            <person name="Bulat T."/>
            <person name="Smidak R."/>
            <person name="Sarate P."/>
            <person name="Gangsoo J."/>
            <person name="Sialana F."/>
            <person name="Bilban M."/>
            <person name="Lubec G."/>
        </authorList>
    </citation>
    <scope>NUCLEOTIDE SEQUENCE</scope>
    <source>
        <tissue evidence="1">Skin</tissue>
    </source>
</reference>
<gene>
    <name evidence="1" type="primary">ORF200003</name>
</gene>